<evidence type="ECO:0000313" key="1">
    <source>
        <dbReference type="EMBL" id="MEV8466353.1"/>
    </source>
</evidence>
<name>A0ABV3L4A9_9RHOB</name>
<protein>
    <submittedName>
        <fullName evidence="1">AsmA-like C-terminal region-containing protein</fullName>
    </submittedName>
</protein>
<dbReference type="RefSeq" id="WP_366192153.1">
    <property type="nucleotide sequence ID" value="NZ_JBFBVU010000005.1"/>
</dbReference>
<dbReference type="Proteomes" id="UP001553161">
    <property type="component" value="Unassembled WGS sequence"/>
</dbReference>
<accession>A0ABV3L4A9</accession>
<sequence>MKLLLRWLGTVLHWAMRWTWRLALIVVVVLAVLLWGARNGSVPAPDWLAGMVAEHLSTQSAALDLDAHIDSLALDLREGFVPVVVASGVVFRDPEQTDALSLDQLELVLSRDDLLQGRPRIKAVRASGLAVALSRDADGVLSLSLGNREVVTGALNPDAMLAEVRRLLDLPVFTGLQSLGVEEVGFTFADALRAEVLESRGGYLRLTLDGERLALDLDLGQVGDTDGGALAQLSSQSPAAGLEARLLLRGIVPAQLAGLAGQTPLSETLARFDAPVSLTLSGGTDGQGGMRAAIGELTVGEGRWMMPGRAEGLPLDWLRARLALSPDTAHLEVSDLDLSSPAVSLTGHADLYRIGDGPKGGPRFGAQVALTALAVDLPDLFDTPRRFDGVWATLAYARNDNVLRLSDLSIQMADLLISGDGRVSGLAGPDQKIALNLTVPDLQPRALLELWPLTVAKGGRKWVDLNLKSGHVHDVHAALRFDGTGRPDVALTFAFDKGQMTPTPRMPLITDASGHGEIAGDQFEVWVDGGTVTPEDGAPVALSGGRIVIAPLYSRARILSASFQADTDVTGALSLMGSPGFRNPNHPPPTAAPLLKAGDATGAVQVGIDLSLPLKRGLKMPDVSLAVDGTVRGFATDVLIGGRAVAADRLALNATPQALTLSGPMTVEGNPLAITYTRPFRQPDGTRAAAQVEAEGALTADLADTFGLKLPGNAARGAGTVYARVDLPEGAPPQLALDGDLQGLTISIPALGVRKSAGQAGTLTLAGYLGPEGVLETIRLRMPSLTLDARAPLRAGGGVGTVSLRQLKLGNWLDAAGRLSPSNGSGGMRVALTSGQVDLRRRPQGGGNGGATLSGLDLSLDAIHVTDTLVLRNAKGKLTGRAHGTLTGSLNGRVPVTVKLSASAKGTQIQINSNDSGQVLRAAQIEEGFRGGSLDLRLVPTGARGTYTGRLRVKNTALHDTSPAMRIVSALSVIGAFEQMSGSGISFTDIRSDFRLAPGRVEIAAGSAVGPSLGMSFEGIIDLAGKQLGLQGVVSPVYFLNQAGRFMTRRGEGLFGMTFTVWGTFDAPKVAANPLSMLAPGIIREIFRGAPPKVAQ</sequence>
<gene>
    <name evidence="1" type="ORF">AB0T83_06085</name>
</gene>
<proteinExistence type="predicted"/>
<evidence type="ECO:0000313" key="2">
    <source>
        <dbReference type="Proteomes" id="UP001553161"/>
    </source>
</evidence>
<keyword evidence="2" id="KW-1185">Reference proteome</keyword>
<reference evidence="1 2" key="1">
    <citation type="submission" date="2024-07" db="EMBL/GenBank/DDBJ databases">
        <authorList>
            <person name="Kang M."/>
        </authorList>
    </citation>
    <scope>NUCLEOTIDE SEQUENCE [LARGE SCALE GENOMIC DNA]</scope>
    <source>
        <strain evidence="1 2">DFM31</strain>
    </source>
</reference>
<comment type="caution">
    <text evidence="1">The sequence shown here is derived from an EMBL/GenBank/DDBJ whole genome shotgun (WGS) entry which is preliminary data.</text>
</comment>
<organism evidence="1 2">
    <name type="scientific">Meridianimarinicoccus marinus</name>
    <dbReference type="NCBI Taxonomy" id="3231483"/>
    <lineage>
        <taxon>Bacteria</taxon>
        <taxon>Pseudomonadati</taxon>
        <taxon>Pseudomonadota</taxon>
        <taxon>Alphaproteobacteria</taxon>
        <taxon>Rhodobacterales</taxon>
        <taxon>Paracoccaceae</taxon>
        <taxon>Meridianimarinicoccus</taxon>
    </lineage>
</organism>
<dbReference type="EMBL" id="JBFBVU010000005">
    <property type="protein sequence ID" value="MEV8466353.1"/>
    <property type="molecule type" value="Genomic_DNA"/>
</dbReference>